<organism evidence="1 2">
    <name type="scientific">Clostridium sardiniense</name>
    <name type="common">Clostridium absonum</name>
    <dbReference type="NCBI Taxonomy" id="29369"/>
    <lineage>
        <taxon>Bacteria</taxon>
        <taxon>Bacillati</taxon>
        <taxon>Bacillota</taxon>
        <taxon>Clostridia</taxon>
        <taxon>Eubacteriales</taxon>
        <taxon>Clostridiaceae</taxon>
        <taxon>Clostridium</taxon>
    </lineage>
</organism>
<dbReference type="RefSeq" id="WP_221859406.1">
    <property type="nucleotide sequence ID" value="NZ_JAIKTU010000003.1"/>
</dbReference>
<reference evidence="1 2" key="1">
    <citation type="journal article" date="2021" name="Cell Host Microbe">
        <title>in vivo commensal control of Clostridioides difficile virulence.</title>
        <authorList>
            <person name="Girinathan B.P."/>
            <person name="Dibenedetto N."/>
            <person name="Worley J.N."/>
            <person name="Peltier J."/>
            <person name="Arrieta-Ortiz M.L."/>
            <person name="Rupa Christinal Immanuel S."/>
            <person name="Lavin R."/>
            <person name="Delaney M.L."/>
            <person name="Cummins C."/>
            <person name="Hoffmann M."/>
            <person name="Luo Y."/>
            <person name="Gonzalez-Escalona N."/>
            <person name="Allard M."/>
            <person name="Onderdonk A.B."/>
            <person name="Gerber G.K."/>
            <person name="Sonenshein A.L."/>
            <person name="Baliga N."/>
            <person name="Dupuy B."/>
            <person name="Bry L."/>
        </authorList>
    </citation>
    <scope>NUCLEOTIDE SEQUENCE [LARGE SCALE GENOMIC DNA]</scope>
    <source>
        <strain evidence="1 2">DSM 599</strain>
    </source>
</reference>
<dbReference type="GO" id="GO:0004519">
    <property type="term" value="F:endonuclease activity"/>
    <property type="evidence" value="ECO:0007669"/>
    <property type="project" value="UniProtKB-KW"/>
</dbReference>
<keyword evidence="1" id="KW-0255">Endonuclease</keyword>
<dbReference type="EMBL" id="JAIKTU010000003">
    <property type="protein sequence ID" value="MBY0754617.1"/>
    <property type="molecule type" value="Genomic_DNA"/>
</dbReference>
<dbReference type="Proteomes" id="UP001299068">
    <property type="component" value="Unassembled WGS sequence"/>
</dbReference>
<name>A0ABS7KVD3_CLOSR</name>
<proteinExistence type="predicted"/>
<keyword evidence="2" id="KW-1185">Reference proteome</keyword>
<comment type="caution">
    <text evidence="1">The sequence shown here is derived from an EMBL/GenBank/DDBJ whole genome shotgun (WGS) entry which is preliminary data.</text>
</comment>
<dbReference type="InterPro" id="IPR003615">
    <property type="entry name" value="HNH_nuc"/>
</dbReference>
<protein>
    <submittedName>
        <fullName evidence="1">HNH endonuclease</fullName>
    </submittedName>
</protein>
<evidence type="ECO:0000313" key="2">
    <source>
        <dbReference type="Proteomes" id="UP001299068"/>
    </source>
</evidence>
<gene>
    <name evidence="1" type="ORF">K5V21_04010</name>
</gene>
<evidence type="ECO:0000313" key="1">
    <source>
        <dbReference type="EMBL" id="MBY0754617.1"/>
    </source>
</evidence>
<sequence>MYFCEICNKEADIHHIVHKNEGGFDIELNYMYLCEYHHRGRLGPHHSLETDISYKIKLQKKLYKLLPKRYYSFKELCNILNASTNMVKRLTKDIKLYKEGYKKEDIIFILMGKSYYSEELLENIKLEKLYESIY</sequence>
<accession>A0ABS7KVD3</accession>
<keyword evidence="1" id="KW-0378">Hydrolase</keyword>
<dbReference type="CDD" id="cd00085">
    <property type="entry name" value="HNHc"/>
    <property type="match status" value="1"/>
</dbReference>
<keyword evidence="1" id="KW-0540">Nuclease</keyword>